<dbReference type="GO" id="GO:0046982">
    <property type="term" value="F:protein heterodimerization activity"/>
    <property type="evidence" value="ECO:0007669"/>
    <property type="project" value="UniProtKB-ARBA"/>
</dbReference>
<dbReference type="SUPFAM" id="SSF57959">
    <property type="entry name" value="Leucine zipper domain"/>
    <property type="match status" value="1"/>
</dbReference>
<dbReference type="InterPro" id="IPR046347">
    <property type="entry name" value="bZIP_sf"/>
</dbReference>
<keyword evidence="2" id="KW-0805">Transcription regulation</keyword>
<dbReference type="Gramene" id="mRNA:HanXRQr2_Chr11g0469281">
    <property type="protein sequence ID" value="CDS:HanXRQr2_Chr11g0469281.1"/>
    <property type="gene ID" value="HanXRQr2_Chr11g0469281"/>
</dbReference>
<evidence type="ECO:0000256" key="5">
    <source>
        <dbReference type="ARBA" id="ARBA00023242"/>
    </source>
</evidence>
<comment type="subcellular location">
    <subcellularLocation>
        <location evidence="1">Nucleus</location>
    </subcellularLocation>
</comment>
<organism evidence="9 10">
    <name type="scientific">Helianthus annuus</name>
    <name type="common">Common sunflower</name>
    <dbReference type="NCBI Taxonomy" id="4232"/>
    <lineage>
        <taxon>Eukaryota</taxon>
        <taxon>Viridiplantae</taxon>
        <taxon>Streptophyta</taxon>
        <taxon>Embryophyta</taxon>
        <taxon>Tracheophyta</taxon>
        <taxon>Spermatophyta</taxon>
        <taxon>Magnoliopsida</taxon>
        <taxon>eudicotyledons</taxon>
        <taxon>Gunneridae</taxon>
        <taxon>Pentapetalae</taxon>
        <taxon>asterids</taxon>
        <taxon>campanulids</taxon>
        <taxon>Asterales</taxon>
        <taxon>Asteraceae</taxon>
        <taxon>Asteroideae</taxon>
        <taxon>Heliantheae alliance</taxon>
        <taxon>Heliantheae</taxon>
        <taxon>Helianthus</taxon>
    </lineage>
</organism>
<evidence type="ECO:0000256" key="4">
    <source>
        <dbReference type="ARBA" id="ARBA00023163"/>
    </source>
</evidence>
<reference evidence="8 10" key="1">
    <citation type="journal article" date="2017" name="Nature">
        <title>The sunflower genome provides insights into oil metabolism, flowering and Asterid evolution.</title>
        <authorList>
            <person name="Badouin H."/>
            <person name="Gouzy J."/>
            <person name="Grassa C.J."/>
            <person name="Murat F."/>
            <person name="Staton S.E."/>
            <person name="Cottret L."/>
            <person name="Lelandais-Briere C."/>
            <person name="Owens G.L."/>
            <person name="Carrere S."/>
            <person name="Mayjonade B."/>
            <person name="Legrand L."/>
            <person name="Gill N."/>
            <person name="Kane N.C."/>
            <person name="Bowers J.E."/>
            <person name="Hubner S."/>
            <person name="Bellec A."/>
            <person name="Berard A."/>
            <person name="Berges H."/>
            <person name="Blanchet N."/>
            <person name="Boniface M.C."/>
            <person name="Brunel D."/>
            <person name="Catrice O."/>
            <person name="Chaidir N."/>
            <person name="Claudel C."/>
            <person name="Donnadieu C."/>
            <person name="Faraut T."/>
            <person name="Fievet G."/>
            <person name="Helmstetter N."/>
            <person name="King M."/>
            <person name="Knapp S.J."/>
            <person name="Lai Z."/>
            <person name="Le Paslier M.C."/>
            <person name="Lippi Y."/>
            <person name="Lorenzon L."/>
            <person name="Mandel J.R."/>
            <person name="Marage G."/>
            <person name="Marchand G."/>
            <person name="Marquand E."/>
            <person name="Bret-Mestries E."/>
            <person name="Morien E."/>
            <person name="Nambeesan S."/>
            <person name="Nguyen T."/>
            <person name="Pegot-Espagnet P."/>
            <person name="Pouilly N."/>
            <person name="Raftis F."/>
            <person name="Sallet E."/>
            <person name="Schiex T."/>
            <person name="Thomas J."/>
            <person name="Vandecasteele C."/>
            <person name="Vares D."/>
            <person name="Vear F."/>
            <person name="Vautrin S."/>
            <person name="Crespi M."/>
            <person name="Mangin B."/>
            <person name="Burke J.M."/>
            <person name="Salse J."/>
            <person name="Munos S."/>
            <person name="Vincourt P."/>
            <person name="Rieseberg L.H."/>
            <person name="Langlade N.B."/>
        </authorList>
    </citation>
    <scope>NUCLEOTIDE SEQUENCE [LARGE SCALE GENOMIC DNA]</scope>
    <source>
        <strain evidence="10">cv. SF193</strain>
        <tissue evidence="8">Leaves</tissue>
    </source>
</reference>
<keyword evidence="10" id="KW-1185">Reference proteome</keyword>
<dbReference type="Proteomes" id="UP000215914">
    <property type="component" value="Chromosome 11"/>
</dbReference>
<evidence type="ECO:0000256" key="3">
    <source>
        <dbReference type="ARBA" id="ARBA00023125"/>
    </source>
</evidence>
<dbReference type="InParanoid" id="A0A251T6K4"/>
<sequence>MSSSTNFLNNILLNYPLQAPVPNITNSTTSSSDETRNKRKISNRESARRSRMRKQKHLEDVKSQVTRYKMVNHQLMNRLRLVNHNGQIVQQENQWLLLELVMLQQKLNHLHNLMAEPELHHTLLPSAWPCNNNVTTVFSDQNQLPLVTL</sequence>
<feature type="domain" description="BZIP" evidence="7">
    <location>
        <begin position="33"/>
        <end position="79"/>
    </location>
</feature>
<evidence type="ECO:0000256" key="6">
    <source>
        <dbReference type="SAM" id="MobiDB-lite"/>
    </source>
</evidence>
<dbReference type="EMBL" id="CM007900">
    <property type="protein sequence ID" value="OTG06777.1"/>
    <property type="molecule type" value="Genomic_DNA"/>
</dbReference>
<dbReference type="PROSITE" id="PS00036">
    <property type="entry name" value="BZIP_BASIC"/>
    <property type="match status" value="1"/>
</dbReference>
<evidence type="ECO:0000256" key="1">
    <source>
        <dbReference type="ARBA" id="ARBA00004123"/>
    </source>
</evidence>
<evidence type="ECO:0000313" key="9">
    <source>
        <dbReference type="EMBL" id="OTG06777.1"/>
    </source>
</evidence>
<dbReference type="CDD" id="cd14702">
    <property type="entry name" value="bZIP_plant_GBF1"/>
    <property type="match status" value="1"/>
</dbReference>
<dbReference type="PROSITE" id="PS50217">
    <property type="entry name" value="BZIP"/>
    <property type="match status" value="1"/>
</dbReference>
<accession>A0A251T6K4</accession>
<evidence type="ECO:0000313" key="10">
    <source>
        <dbReference type="Proteomes" id="UP000215914"/>
    </source>
</evidence>
<feature type="region of interest" description="Disordered" evidence="6">
    <location>
        <begin position="22"/>
        <end position="58"/>
    </location>
</feature>
<gene>
    <name evidence="9" type="ORF">HannXRQ_Chr11g0323011</name>
    <name evidence="8" type="ORF">HanXRQr2_Chr11g0469281</name>
</gene>
<feature type="compositionally biased region" description="Polar residues" evidence="6">
    <location>
        <begin position="23"/>
        <end position="32"/>
    </location>
</feature>
<keyword evidence="5" id="KW-0539">Nucleus</keyword>
<protein>
    <submittedName>
        <fullName evidence="9">Putative basic-leucine zipper domain-containing protein</fullName>
    </submittedName>
    <submittedName>
        <fullName evidence="8">Transcription factor bZIP family</fullName>
    </submittedName>
</protein>
<dbReference type="PANTHER" id="PTHR45764">
    <property type="entry name" value="BZIP TRANSCRIPTION FACTOR 44"/>
    <property type="match status" value="1"/>
</dbReference>
<dbReference type="OrthoDB" id="551672at2759"/>
<keyword evidence="3" id="KW-0238">DNA-binding</keyword>
<dbReference type="GO" id="GO:0000976">
    <property type="term" value="F:transcription cis-regulatory region binding"/>
    <property type="evidence" value="ECO:0000318"/>
    <property type="project" value="GO_Central"/>
</dbReference>
<dbReference type="Pfam" id="PF07716">
    <property type="entry name" value="bZIP_2"/>
    <property type="match status" value="1"/>
</dbReference>
<dbReference type="FunFam" id="1.20.5.170:FF:000020">
    <property type="entry name" value="BZIP transcription factor"/>
    <property type="match status" value="1"/>
</dbReference>
<dbReference type="InterPro" id="IPR045314">
    <property type="entry name" value="bZIP_plant_GBF1"/>
</dbReference>
<dbReference type="GO" id="GO:0005634">
    <property type="term" value="C:nucleus"/>
    <property type="evidence" value="ECO:0000318"/>
    <property type="project" value="GO_Central"/>
</dbReference>
<evidence type="ECO:0000259" key="7">
    <source>
        <dbReference type="PROSITE" id="PS50217"/>
    </source>
</evidence>
<dbReference type="OMA" id="AVINQYH"/>
<evidence type="ECO:0000256" key="2">
    <source>
        <dbReference type="ARBA" id="ARBA00023015"/>
    </source>
</evidence>
<dbReference type="EMBL" id="MNCJ02000326">
    <property type="protein sequence ID" value="KAF5780198.1"/>
    <property type="molecule type" value="Genomic_DNA"/>
</dbReference>
<dbReference type="GO" id="GO:0045893">
    <property type="term" value="P:positive regulation of DNA-templated transcription"/>
    <property type="evidence" value="ECO:0000318"/>
    <property type="project" value="GO_Central"/>
</dbReference>
<dbReference type="AlphaFoldDB" id="A0A251T6K4"/>
<proteinExistence type="predicted"/>
<dbReference type="PANTHER" id="PTHR45764:SF21">
    <property type="entry name" value="OS03G0770000 PROTEIN"/>
    <property type="match status" value="1"/>
</dbReference>
<name>A0A251T6K4_HELAN</name>
<dbReference type="GO" id="GO:0003700">
    <property type="term" value="F:DNA-binding transcription factor activity"/>
    <property type="evidence" value="ECO:0000318"/>
    <property type="project" value="GO_Central"/>
</dbReference>
<keyword evidence="4" id="KW-0804">Transcription</keyword>
<reference evidence="9" key="2">
    <citation type="submission" date="2017-02" db="EMBL/GenBank/DDBJ databases">
        <title>Sunflower complete genome.</title>
        <authorList>
            <person name="Langlade N."/>
            <person name="Munos S."/>
        </authorList>
    </citation>
    <scope>NUCLEOTIDE SEQUENCE [LARGE SCALE GENOMIC DNA]</scope>
    <source>
        <tissue evidence="9">Leaves</tissue>
    </source>
</reference>
<reference evidence="8" key="3">
    <citation type="submission" date="2020-06" db="EMBL/GenBank/DDBJ databases">
        <title>Helianthus annuus Genome sequencing and assembly Release 2.</title>
        <authorList>
            <person name="Gouzy J."/>
            <person name="Langlade N."/>
            <person name="Munos S."/>
        </authorList>
    </citation>
    <scope>NUCLEOTIDE SEQUENCE</scope>
    <source>
        <tissue evidence="8">Leaves</tissue>
    </source>
</reference>
<evidence type="ECO:0000313" key="8">
    <source>
        <dbReference type="EMBL" id="KAF5780198.1"/>
    </source>
</evidence>
<dbReference type="Gene3D" id="1.20.5.170">
    <property type="match status" value="1"/>
</dbReference>
<dbReference type="InterPro" id="IPR004827">
    <property type="entry name" value="bZIP"/>
</dbReference>
<dbReference type="SMART" id="SM00338">
    <property type="entry name" value="BRLZ"/>
    <property type="match status" value="1"/>
</dbReference>